<feature type="domain" description="Amidohydrolase-related" evidence="2">
    <location>
        <begin position="40"/>
        <end position="319"/>
    </location>
</feature>
<dbReference type="EMBL" id="BNAY01000001">
    <property type="protein sequence ID" value="GHH02127.1"/>
    <property type="molecule type" value="Genomic_DNA"/>
</dbReference>
<dbReference type="PANTHER" id="PTHR21240">
    <property type="entry name" value="2-AMINO-3-CARBOXYLMUCONATE-6-SEMIALDEHYDE DECARBOXYLASE"/>
    <property type="match status" value="1"/>
</dbReference>
<keyword evidence="1" id="KW-0456">Lyase</keyword>
<evidence type="ECO:0000313" key="4">
    <source>
        <dbReference type="Proteomes" id="UP000635387"/>
    </source>
</evidence>
<evidence type="ECO:0000256" key="1">
    <source>
        <dbReference type="ARBA" id="ARBA00023239"/>
    </source>
</evidence>
<proteinExistence type="predicted"/>
<dbReference type="Pfam" id="PF04909">
    <property type="entry name" value="Amidohydro_2"/>
    <property type="match status" value="1"/>
</dbReference>
<dbReference type="PANTHER" id="PTHR21240:SF30">
    <property type="entry name" value="AMIDOHYDROLASE-RELATED DOMAIN-CONTAINING PROTEIN-RELATED"/>
    <property type="match status" value="1"/>
</dbReference>
<dbReference type="Proteomes" id="UP000635387">
    <property type="component" value="Unassembled WGS sequence"/>
</dbReference>
<reference evidence="4" key="1">
    <citation type="journal article" date="2019" name="Int. J. Syst. Evol. Microbiol.">
        <title>The Global Catalogue of Microorganisms (GCM) 10K type strain sequencing project: providing services to taxonomists for standard genome sequencing and annotation.</title>
        <authorList>
            <consortium name="The Broad Institute Genomics Platform"/>
            <consortium name="The Broad Institute Genome Sequencing Center for Infectious Disease"/>
            <person name="Wu L."/>
            <person name="Ma J."/>
        </authorList>
    </citation>
    <scope>NUCLEOTIDE SEQUENCE [LARGE SCALE GENOMIC DNA]</scope>
    <source>
        <strain evidence="4">CGMCC 4.7683</strain>
    </source>
</reference>
<dbReference type="InterPro" id="IPR032466">
    <property type="entry name" value="Metal_Hydrolase"/>
</dbReference>
<keyword evidence="4" id="KW-1185">Reference proteome</keyword>
<organism evidence="3 4">
    <name type="scientific">Amycolatopsis oliviviridis</name>
    <dbReference type="NCBI Taxonomy" id="1471590"/>
    <lineage>
        <taxon>Bacteria</taxon>
        <taxon>Bacillati</taxon>
        <taxon>Actinomycetota</taxon>
        <taxon>Actinomycetes</taxon>
        <taxon>Pseudonocardiales</taxon>
        <taxon>Pseudonocardiaceae</taxon>
        <taxon>Amycolatopsis</taxon>
    </lineage>
</organism>
<gene>
    <name evidence="3" type="ORF">GCM10017790_02900</name>
</gene>
<evidence type="ECO:0000259" key="2">
    <source>
        <dbReference type="Pfam" id="PF04909"/>
    </source>
</evidence>
<dbReference type="InterPro" id="IPR032465">
    <property type="entry name" value="ACMSD"/>
</dbReference>
<protein>
    <submittedName>
        <fullName evidence="3">Amidohydrolase</fullName>
    </submittedName>
</protein>
<dbReference type="RefSeq" id="WP_191250942.1">
    <property type="nucleotide sequence ID" value="NZ_BNAY01000001.1"/>
</dbReference>
<sequence>MKVIAIEEHFIHPTLYNEEGEGELGDHPIMVGIRKKLRDLGRGRIAEMDAAGIDVQVLSHAVPGAEALKPEEAHRASQANDALADAISHHPDRFAGFAALPIQAPDAAADELRRAVEELGLKGAMLNGLTTGRFLDDAAFQPVLAAAEALRVPLYLHPALPPKPVLDAYFSGLSDLQADNLATAAWGWHSETALHLLRLIVSGVLDEYPDLQIIIGHMGEMIPFALSRIDVVLTPINEQLRQPVADYFKTNVHITTSGYATFPPLQCALAVLGADRIIFSVDHPYTPNEPMVNLLKTAPIDEADREKIAHGNVEKLLKLK</sequence>
<dbReference type="SUPFAM" id="SSF51556">
    <property type="entry name" value="Metallo-dependent hydrolases"/>
    <property type="match status" value="1"/>
</dbReference>
<dbReference type="InterPro" id="IPR006680">
    <property type="entry name" value="Amidohydro-rel"/>
</dbReference>
<evidence type="ECO:0000313" key="3">
    <source>
        <dbReference type="EMBL" id="GHH02127.1"/>
    </source>
</evidence>
<dbReference type="Gene3D" id="3.20.20.140">
    <property type="entry name" value="Metal-dependent hydrolases"/>
    <property type="match status" value="1"/>
</dbReference>
<comment type="caution">
    <text evidence="3">The sequence shown here is derived from an EMBL/GenBank/DDBJ whole genome shotgun (WGS) entry which is preliminary data.</text>
</comment>
<accession>A0ABQ3L3M6</accession>
<name>A0ABQ3L3M6_9PSEU</name>